<dbReference type="Gene3D" id="3.90.70.80">
    <property type="match status" value="1"/>
</dbReference>
<reference evidence="3" key="1">
    <citation type="submission" date="2021-01" db="EMBL/GenBank/DDBJ databases">
        <authorList>
            <person name="Corre E."/>
            <person name="Pelletier E."/>
            <person name="Niang G."/>
            <person name="Scheremetjew M."/>
            <person name="Finn R."/>
            <person name="Kale V."/>
            <person name="Holt S."/>
            <person name="Cochrane G."/>
            <person name="Meng A."/>
            <person name="Brown T."/>
            <person name="Cohen L."/>
        </authorList>
    </citation>
    <scope>NUCLEOTIDE SEQUENCE</scope>
    <source>
        <strain evidence="3">CCMP722</strain>
    </source>
</reference>
<evidence type="ECO:0000313" key="3">
    <source>
        <dbReference type="EMBL" id="CAD8661782.1"/>
    </source>
</evidence>
<dbReference type="InterPro" id="IPR050704">
    <property type="entry name" value="Peptidase_C85-like"/>
</dbReference>
<gene>
    <name evidence="3" type="ORF">POBO1169_LOCUS6959</name>
</gene>
<dbReference type="GO" id="GO:0004843">
    <property type="term" value="F:cysteine-type deubiquitinase activity"/>
    <property type="evidence" value="ECO:0007669"/>
    <property type="project" value="TreeGrafter"/>
</dbReference>
<organism evidence="3">
    <name type="scientific">Pyramimonas obovata</name>
    <dbReference type="NCBI Taxonomy" id="1411642"/>
    <lineage>
        <taxon>Eukaryota</taxon>
        <taxon>Viridiplantae</taxon>
        <taxon>Chlorophyta</taxon>
        <taxon>Pyramimonadophyceae</taxon>
        <taxon>Pyramimonadales</taxon>
        <taxon>Pyramimonadaceae</taxon>
        <taxon>Pyramimonas</taxon>
        <taxon>Pyramimonas incertae sedis</taxon>
    </lineage>
</organism>
<evidence type="ECO:0000259" key="2">
    <source>
        <dbReference type="PROSITE" id="PS50802"/>
    </source>
</evidence>
<dbReference type="PROSITE" id="PS50802">
    <property type="entry name" value="OTU"/>
    <property type="match status" value="1"/>
</dbReference>
<dbReference type="PANTHER" id="PTHR12419">
    <property type="entry name" value="OTU DOMAIN CONTAINING PROTEIN"/>
    <property type="match status" value="1"/>
</dbReference>
<dbReference type="EMBL" id="HBFA01013406">
    <property type="protein sequence ID" value="CAD8661782.1"/>
    <property type="molecule type" value="Transcribed_RNA"/>
</dbReference>
<dbReference type="GO" id="GO:0016579">
    <property type="term" value="P:protein deubiquitination"/>
    <property type="evidence" value="ECO:0007669"/>
    <property type="project" value="TreeGrafter"/>
</dbReference>
<dbReference type="InterPro" id="IPR038765">
    <property type="entry name" value="Papain-like_cys_pep_sf"/>
</dbReference>
<dbReference type="AlphaFoldDB" id="A0A7S0N7Y6"/>
<dbReference type="PANTHER" id="PTHR12419:SF111">
    <property type="entry name" value="OVARIAN TUMOR DOMAIN-CONTAINING DEUBIQUITINATING ENZYME 9"/>
    <property type="match status" value="1"/>
</dbReference>
<dbReference type="Pfam" id="PF02338">
    <property type="entry name" value="OTU"/>
    <property type="match status" value="1"/>
</dbReference>
<dbReference type="SUPFAM" id="SSF54001">
    <property type="entry name" value="Cysteine proteinases"/>
    <property type="match status" value="1"/>
</dbReference>
<feature type="domain" description="OTU" evidence="2">
    <location>
        <begin position="74"/>
        <end position="198"/>
    </location>
</feature>
<dbReference type="CDD" id="cd22751">
    <property type="entry name" value="OTU_plant_OTU9-like"/>
    <property type="match status" value="1"/>
</dbReference>
<protein>
    <recommendedName>
        <fullName evidence="2">OTU domain-containing protein</fullName>
    </recommendedName>
</protein>
<dbReference type="InterPro" id="IPR003323">
    <property type="entry name" value="OTU_dom"/>
</dbReference>
<accession>A0A7S0N7Y6</accession>
<sequence length="198" mass="22760">MALLVVPFKRYIRAALRMTLVDFDPWQTSNSAYGEWWRESKTHVPQVNKDVGAAALRKDDGRSVLQRKLDAYALKERVVAGDGNCQFRALADQVYNDSEEHAIVRRDVVAQLSQHPDRYCGYVPGGYENYVREMARDGCWGDHITLQAFADRYGMTVYLVTSYDDHKAIEVIPEKVRSERAAWLAFWAEIHYNSVVPK</sequence>
<comment type="similarity">
    <text evidence="1">Belongs to the peptidase C85 family.</text>
</comment>
<evidence type="ECO:0000256" key="1">
    <source>
        <dbReference type="ARBA" id="ARBA00010407"/>
    </source>
</evidence>
<proteinExistence type="inferred from homology"/>
<name>A0A7S0N7Y6_9CHLO</name>